<organism evidence="2 3">
    <name type="scientific">Aquarana catesbeiana</name>
    <name type="common">American bullfrog</name>
    <name type="synonym">Rana catesbeiana</name>
    <dbReference type="NCBI Taxonomy" id="8400"/>
    <lineage>
        <taxon>Eukaryota</taxon>
        <taxon>Metazoa</taxon>
        <taxon>Chordata</taxon>
        <taxon>Craniata</taxon>
        <taxon>Vertebrata</taxon>
        <taxon>Euteleostomi</taxon>
        <taxon>Amphibia</taxon>
        <taxon>Batrachia</taxon>
        <taxon>Anura</taxon>
        <taxon>Neobatrachia</taxon>
        <taxon>Ranoidea</taxon>
        <taxon>Ranidae</taxon>
        <taxon>Aquarana</taxon>
    </lineage>
</organism>
<keyword evidence="1" id="KW-1133">Transmembrane helix</keyword>
<dbReference type="Proteomes" id="UP000228934">
    <property type="component" value="Unassembled WGS sequence"/>
</dbReference>
<sequence>MKAARLYSILILFYLIQKKEKCFWVRILLGDYSLMILLYSVCIDLDLFFRNTLFSCQIWSVLY</sequence>
<reference evidence="3" key="1">
    <citation type="journal article" date="2017" name="Nat. Commun.">
        <title>The North American bullfrog draft genome provides insight into hormonal regulation of long noncoding RNA.</title>
        <authorList>
            <person name="Hammond S.A."/>
            <person name="Warren R.L."/>
            <person name="Vandervalk B.P."/>
            <person name="Kucuk E."/>
            <person name="Khan H."/>
            <person name="Gibb E.A."/>
            <person name="Pandoh P."/>
            <person name="Kirk H."/>
            <person name="Zhao Y."/>
            <person name="Jones M."/>
            <person name="Mungall A.J."/>
            <person name="Coope R."/>
            <person name="Pleasance S."/>
            <person name="Moore R.A."/>
            <person name="Holt R.A."/>
            <person name="Round J.M."/>
            <person name="Ohora S."/>
            <person name="Walle B.V."/>
            <person name="Veldhoen N."/>
            <person name="Helbing C.C."/>
            <person name="Birol I."/>
        </authorList>
    </citation>
    <scope>NUCLEOTIDE SEQUENCE [LARGE SCALE GENOMIC DNA]</scope>
</reference>
<feature type="transmembrane region" description="Helical" evidence="1">
    <location>
        <begin position="28"/>
        <end position="49"/>
    </location>
</feature>
<name>A0A2G9S1C6_AQUCT</name>
<evidence type="ECO:0000313" key="3">
    <source>
        <dbReference type="Proteomes" id="UP000228934"/>
    </source>
</evidence>
<proteinExistence type="predicted"/>
<evidence type="ECO:0000256" key="1">
    <source>
        <dbReference type="SAM" id="Phobius"/>
    </source>
</evidence>
<keyword evidence="1" id="KW-0472">Membrane</keyword>
<keyword evidence="3" id="KW-1185">Reference proteome</keyword>
<evidence type="ECO:0000313" key="2">
    <source>
        <dbReference type="EMBL" id="PIO33946.1"/>
    </source>
</evidence>
<dbReference type="AlphaFoldDB" id="A0A2G9S1C6"/>
<protein>
    <submittedName>
        <fullName evidence="2">Uncharacterized protein</fullName>
    </submittedName>
</protein>
<dbReference type="EMBL" id="KV929806">
    <property type="protein sequence ID" value="PIO33946.1"/>
    <property type="molecule type" value="Genomic_DNA"/>
</dbReference>
<gene>
    <name evidence="2" type="ORF">AB205_0130240</name>
</gene>
<keyword evidence="1" id="KW-0812">Transmembrane</keyword>
<accession>A0A2G9S1C6</accession>